<sequence length="498" mass="55261">MPVLPFKGLLSQGQEGEAAREQDPTRQFNLLRWFSLVSLIIIATVTFGLGAISIRFVVNESVERDAMLTAQFIQTIAASELRHVGITGRRTMGEFLDTRHSADLPGASLEAQSQARAEFLDHVSHLPDALLVNIYAPDRVIIWSTNPDLIGKPLLGDTDLEEAFVSKERVASSFHKKEEGSEEQEFLHPPEDLVIENYIPLFDTDEQEVQAIVEVYKEPRDLIERMERGYKMIWLTTAMGGALIYFGLFWIVRRAAALLDSQQKQLLTNETYVLLGEMSSAVAHSLRNPLATIRSSAELAEELVEQPAKKNITDIISQVDRMSKWVRELLMSSRPLSGDSEAVDLIATTRDVLHSYEQQIANSGVQVELASDYAPYVVSQRVLLSQVLNSLMANALEAMPSGGSLKIGIEPNASARTLCMTFDDTGRGMTQQQQAMVFKPFFTTKQGGLGVGLMLVKRIMERFGGRVSLTSREHEGTSVKLQFKIAEGGEYGTQHTVG</sequence>
<keyword evidence="4" id="KW-0808">Transferase</keyword>
<dbReference type="PROSITE" id="PS50109">
    <property type="entry name" value="HIS_KIN"/>
    <property type="match status" value="1"/>
</dbReference>
<keyword evidence="9" id="KW-0472">Membrane</keyword>
<dbReference type="EC" id="2.7.13.3" evidence="2"/>
<evidence type="ECO:0000313" key="11">
    <source>
        <dbReference type="EMBL" id="MBO3273900.1"/>
    </source>
</evidence>
<evidence type="ECO:0000256" key="8">
    <source>
        <dbReference type="ARBA" id="ARBA00023012"/>
    </source>
</evidence>
<dbReference type="SMART" id="SM00388">
    <property type="entry name" value="HisKA"/>
    <property type="match status" value="1"/>
</dbReference>
<evidence type="ECO:0000313" key="12">
    <source>
        <dbReference type="Proteomes" id="UP000669060"/>
    </source>
</evidence>
<feature type="transmembrane region" description="Helical" evidence="9">
    <location>
        <begin position="33"/>
        <end position="58"/>
    </location>
</feature>
<evidence type="ECO:0000256" key="9">
    <source>
        <dbReference type="SAM" id="Phobius"/>
    </source>
</evidence>
<dbReference type="Pfam" id="PF00512">
    <property type="entry name" value="HisKA"/>
    <property type="match status" value="1"/>
</dbReference>
<evidence type="ECO:0000256" key="6">
    <source>
        <dbReference type="ARBA" id="ARBA00022777"/>
    </source>
</evidence>
<comment type="catalytic activity">
    <reaction evidence="1">
        <text>ATP + protein L-histidine = ADP + protein N-phospho-L-histidine.</text>
        <dbReference type="EC" id="2.7.13.3"/>
    </reaction>
</comment>
<dbReference type="Gene3D" id="1.10.287.130">
    <property type="match status" value="1"/>
</dbReference>
<keyword evidence="12" id="KW-1185">Reference proteome</keyword>
<dbReference type="CDD" id="cd00082">
    <property type="entry name" value="HisKA"/>
    <property type="match status" value="1"/>
</dbReference>
<dbReference type="GO" id="GO:0016301">
    <property type="term" value="F:kinase activity"/>
    <property type="evidence" value="ECO:0007669"/>
    <property type="project" value="UniProtKB-KW"/>
</dbReference>
<evidence type="ECO:0000259" key="10">
    <source>
        <dbReference type="PROSITE" id="PS50109"/>
    </source>
</evidence>
<dbReference type="SUPFAM" id="SSF55874">
    <property type="entry name" value="ATPase domain of HSP90 chaperone/DNA topoisomerase II/histidine kinase"/>
    <property type="match status" value="1"/>
</dbReference>
<dbReference type="InterPro" id="IPR036097">
    <property type="entry name" value="HisK_dim/P_sf"/>
</dbReference>
<feature type="transmembrane region" description="Helical" evidence="9">
    <location>
        <begin position="232"/>
        <end position="252"/>
    </location>
</feature>
<dbReference type="InterPro" id="IPR036890">
    <property type="entry name" value="HATPase_C_sf"/>
</dbReference>
<dbReference type="SMART" id="SM00387">
    <property type="entry name" value="HATPase_c"/>
    <property type="match status" value="1"/>
</dbReference>
<keyword evidence="6 11" id="KW-0418">Kinase</keyword>
<keyword evidence="9" id="KW-1133">Transmembrane helix</keyword>
<name>A0ABS3TMI4_9PSED</name>
<evidence type="ECO:0000256" key="2">
    <source>
        <dbReference type="ARBA" id="ARBA00012438"/>
    </source>
</evidence>
<keyword evidence="3" id="KW-0597">Phosphoprotein</keyword>
<dbReference type="InterPro" id="IPR004358">
    <property type="entry name" value="Sig_transdc_His_kin-like_C"/>
</dbReference>
<dbReference type="Pfam" id="PF02518">
    <property type="entry name" value="HATPase_c"/>
    <property type="match status" value="1"/>
</dbReference>
<proteinExistence type="predicted"/>
<keyword evidence="9" id="KW-0812">Transmembrane</keyword>
<evidence type="ECO:0000256" key="5">
    <source>
        <dbReference type="ARBA" id="ARBA00022741"/>
    </source>
</evidence>
<dbReference type="InterPro" id="IPR003594">
    <property type="entry name" value="HATPase_dom"/>
</dbReference>
<organism evidence="11 12">
    <name type="scientific">Pseudomonas schmalbachii</name>
    <dbReference type="NCBI Taxonomy" id="2816993"/>
    <lineage>
        <taxon>Bacteria</taxon>
        <taxon>Pseudomonadati</taxon>
        <taxon>Pseudomonadota</taxon>
        <taxon>Gammaproteobacteria</taxon>
        <taxon>Pseudomonadales</taxon>
        <taxon>Pseudomonadaceae</taxon>
        <taxon>Pseudomonas</taxon>
    </lineage>
</organism>
<dbReference type="EMBL" id="JAELYA010000001">
    <property type="protein sequence ID" value="MBO3273900.1"/>
    <property type="molecule type" value="Genomic_DNA"/>
</dbReference>
<evidence type="ECO:0000256" key="7">
    <source>
        <dbReference type="ARBA" id="ARBA00022840"/>
    </source>
</evidence>
<reference evidence="11 12" key="1">
    <citation type="submission" date="2020-12" db="EMBL/GenBank/DDBJ databases">
        <title>Pseudomonas schmalbachii sp. nov. isolated from millipede gut.</title>
        <authorList>
            <person name="Shelomi M."/>
        </authorList>
    </citation>
    <scope>NUCLEOTIDE SEQUENCE [LARGE SCALE GENOMIC DNA]</scope>
    <source>
        <strain evidence="11 12">Milli4</strain>
    </source>
</reference>
<dbReference type="PANTHER" id="PTHR43065:SF10">
    <property type="entry name" value="PEROXIDE STRESS-ACTIVATED HISTIDINE KINASE MAK3"/>
    <property type="match status" value="1"/>
</dbReference>
<accession>A0ABS3TMI4</accession>
<keyword evidence="5" id="KW-0547">Nucleotide-binding</keyword>
<evidence type="ECO:0000256" key="3">
    <source>
        <dbReference type="ARBA" id="ARBA00022553"/>
    </source>
</evidence>
<evidence type="ECO:0000256" key="1">
    <source>
        <dbReference type="ARBA" id="ARBA00000085"/>
    </source>
</evidence>
<comment type="caution">
    <text evidence="11">The sequence shown here is derived from an EMBL/GenBank/DDBJ whole genome shotgun (WGS) entry which is preliminary data.</text>
</comment>
<gene>
    <name evidence="11" type="ORF">JFY56_01515</name>
</gene>
<evidence type="ECO:0000256" key="4">
    <source>
        <dbReference type="ARBA" id="ARBA00022679"/>
    </source>
</evidence>
<keyword evidence="7" id="KW-0067">ATP-binding</keyword>
<keyword evidence="8" id="KW-0902">Two-component regulatory system</keyword>
<dbReference type="PANTHER" id="PTHR43065">
    <property type="entry name" value="SENSOR HISTIDINE KINASE"/>
    <property type="match status" value="1"/>
</dbReference>
<feature type="domain" description="Histidine kinase" evidence="10">
    <location>
        <begin position="281"/>
        <end position="487"/>
    </location>
</feature>
<dbReference type="PRINTS" id="PR00344">
    <property type="entry name" value="BCTRLSENSOR"/>
</dbReference>
<dbReference type="InterPro" id="IPR005467">
    <property type="entry name" value="His_kinase_dom"/>
</dbReference>
<dbReference type="Proteomes" id="UP000669060">
    <property type="component" value="Unassembled WGS sequence"/>
</dbReference>
<dbReference type="Gene3D" id="3.30.565.10">
    <property type="entry name" value="Histidine kinase-like ATPase, C-terminal domain"/>
    <property type="match status" value="1"/>
</dbReference>
<dbReference type="RefSeq" id="WP_208311722.1">
    <property type="nucleotide sequence ID" value="NZ_JAELYA010000001.1"/>
</dbReference>
<dbReference type="SUPFAM" id="SSF47384">
    <property type="entry name" value="Homodimeric domain of signal transducing histidine kinase"/>
    <property type="match status" value="1"/>
</dbReference>
<protein>
    <recommendedName>
        <fullName evidence="2">histidine kinase</fullName>
        <ecNumber evidence="2">2.7.13.3</ecNumber>
    </recommendedName>
</protein>
<dbReference type="InterPro" id="IPR003661">
    <property type="entry name" value="HisK_dim/P_dom"/>
</dbReference>